<protein>
    <submittedName>
        <fullName evidence="1">Uncharacterized protein</fullName>
    </submittedName>
</protein>
<proteinExistence type="predicted"/>
<reference evidence="1" key="2">
    <citation type="submission" date="2020-09" db="EMBL/GenBank/DDBJ databases">
        <authorList>
            <person name="Sun Q."/>
            <person name="Zhou Y."/>
        </authorList>
    </citation>
    <scope>NUCLEOTIDE SEQUENCE</scope>
    <source>
        <strain evidence="1">CGMCC 1.15760</strain>
    </source>
</reference>
<organism evidence="1 2">
    <name type="scientific">Lysinibacillus alkalisoli</name>
    <dbReference type="NCBI Taxonomy" id="1911548"/>
    <lineage>
        <taxon>Bacteria</taxon>
        <taxon>Bacillati</taxon>
        <taxon>Bacillota</taxon>
        <taxon>Bacilli</taxon>
        <taxon>Bacillales</taxon>
        <taxon>Bacillaceae</taxon>
        <taxon>Lysinibacillus</taxon>
    </lineage>
</organism>
<gene>
    <name evidence="1" type="ORF">GCM10007425_12860</name>
</gene>
<dbReference type="RefSeq" id="WP_188614218.1">
    <property type="nucleotide sequence ID" value="NZ_BMJT01000004.1"/>
</dbReference>
<dbReference type="EMBL" id="BMJT01000004">
    <property type="protein sequence ID" value="GGG19891.1"/>
    <property type="molecule type" value="Genomic_DNA"/>
</dbReference>
<reference evidence="1" key="1">
    <citation type="journal article" date="2014" name="Int. J. Syst. Evol. Microbiol.">
        <title>Complete genome sequence of Corynebacterium casei LMG S-19264T (=DSM 44701T), isolated from a smear-ripened cheese.</title>
        <authorList>
            <consortium name="US DOE Joint Genome Institute (JGI-PGF)"/>
            <person name="Walter F."/>
            <person name="Albersmeier A."/>
            <person name="Kalinowski J."/>
            <person name="Ruckert C."/>
        </authorList>
    </citation>
    <scope>NUCLEOTIDE SEQUENCE</scope>
    <source>
        <strain evidence="1">CGMCC 1.15760</strain>
    </source>
</reference>
<evidence type="ECO:0000313" key="2">
    <source>
        <dbReference type="Proteomes" id="UP000616608"/>
    </source>
</evidence>
<sequence length="77" mass="8625">MASSSQESGLNDNTYYITNGNNGKFSLQNPNELKNVLNTSRAIDTVTTSDLVESNNLLREEVLNQYKENIESVLKSR</sequence>
<dbReference type="Proteomes" id="UP000616608">
    <property type="component" value="Unassembled WGS sequence"/>
</dbReference>
<comment type="caution">
    <text evidence="1">The sequence shown here is derived from an EMBL/GenBank/DDBJ whole genome shotgun (WGS) entry which is preliminary data.</text>
</comment>
<evidence type="ECO:0000313" key="1">
    <source>
        <dbReference type="EMBL" id="GGG19891.1"/>
    </source>
</evidence>
<name>A0A917LG01_9BACI</name>
<keyword evidence="2" id="KW-1185">Reference proteome</keyword>
<accession>A0A917LG01</accession>
<dbReference type="AlphaFoldDB" id="A0A917LG01"/>